<dbReference type="InterPro" id="IPR036390">
    <property type="entry name" value="WH_DNA-bd_sf"/>
</dbReference>
<keyword evidence="4" id="KW-0813">Transport</keyword>
<dbReference type="GO" id="GO:0000814">
    <property type="term" value="C:ESCRT II complex"/>
    <property type="evidence" value="ECO:0007669"/>
    <property type="project" value="InterPro"/>
</dbReference>
<dbReference type="Gene3D" id="1.10.10.570">
    <property type="entry name" value="Winged helix' DNA-binding domain. Chain C. Domain 1"/>
    <property type="match status" value="1"/>
</dbReference>
<dbReference type="PANTHER" id="PTHR13149">
    <property type="entry name" value="VACUOLAR PROTEIN SORTING-ASSOCIATED PROTEIN VPS25"/>
    <property type="match status" value="1"/>
</dbReference>
<dbReference type="GO" id="GO:0005198">
    <property type="term" value="F:structural molecule activity"/>
    <property type="evidence" value="ECO:0007669"/>
    <property type="project" value="TreeGrafter"/>
</dbReference>
<dbReference type="InterPro" id="IPR008570">
    <property type="entry name" value="ESCRT-II_cplx_Vps25-sub"/>
</dbReference>
<keyword evidence="5" id="KW-0963">Cytoplasm</keyword>
<dbReference type="KEGG" id="aqu:100640168"/>
<dbReference type="EnsemblMetazoa" id="Aqu2.1.26954_001">
    <property type="protein sequence ID" value="Aqu2.1.26954_001"/>
    <property type="gene ID" value="Aqu2.1.26954"/>
</dbReference>
<dbReference type="STRING" id="400682.A0A1X7UG61"/>
<gene>
    <name evidence="8" type="primary">100640168</name>
</gene>
<dbReference type="GO" id="GO:0042803">
    <property type="term" value="F:protein homodimerization activity"/>
    <property type="evidence" value="ECO:0007669"/>
    <property type="project" value="TreeGrafter"/>
</dbReference>
<comment type="similarity">
    <text evidence="2">Belongs to the VPS25 family.</text>
</comment>
<dbReference type="Gene3D" id="1.10.10.10">
    <property type="entry name" value="Winged helix-like DNA-binding domain superfamily/Winged helix DNA-binding domain"/>
    <property type="match status" value="1"/>
</dbReference>
<evidence type="ECO:0000256" key="7">
    <source>
        <dbReference type="ARBA" id="ARBA00030094"/>
    </source>
</evidence>
<dbReference type="InterPro" id="IPR014041">
    <property type="entry name" value="ESCRT-II_cplx_Vps25-sub_N"/>
</dbReference>
<keyword evidence="9" id="KW-1185">Reference proteome</keyword>
<evidence type="ECO:0000256" key="4">
    <source>
        <dbReference type="ARBA" id="ARBA00022448"/>
    </source>
</evidence>
<keyword evidence="6" id="KW-0653">Protein transport</keyword>
<dbReference type="InParanoid" id="A0A1X7UG61"/>
<proteinExistence type="inferred from homology"/>
<protein>
    <recommendedName>
        <fullName evidence="3">Vacuolar protein-sorting-associated protein 25</fullName>
    </recommendedName>
    <alternativeName>
        <fullName evidence="7">ESCRT-II complex subunit VPS25</fullName>
    </alternativeName>
</protein>
<reference evidence="8" key="2">
    <citation type="submission" date="2017-05" db="UniProtKB">
        <authorList>
            <consortium name="EnsemblMetazoa"/>
        </authorList>
    </citation>
    <scope>IDENTIFICATION</scope>
</reference>
<reference evidence="9" key="1">
    <citation type="journal article" date="2010" name="Nature">
        <title>The Amphimedon queenslandica genome and the evolution of animal complexity.</title>
        <authorList>
            <person name="Srivastava M."/>
            <person name="Simakov O."/>
            <person name="Chapman J."/>
            <person name="Fahey B."/>
            <person name="Gauthier M.E."/>
            <person name="Mitros T."/>
            <person name="Richards G.S."/>
            <person name="Conaco C."/>
            <person name="Dacre M."/>
            <person name="Hellsten U."/>
            <person name="Larroux C."/>
            <person name="Putnam N.H."/>
            <person name="Stanke M."/>
            <person name="Adamska M."/>
            <person name="Darling A."/>
            <person name="Degnan S.M."/>
            <person name="Oakley T.H."/>
            <person name="Plachetzki D.C."/>
            <person name="Zhai Y."/>
            <person name="Adamski M."/>
            <person name="Calcino A."/>
            <person name="Cummins S.F."/>
            <person name="Goodstein D.M."/>
            <person name="Harris C."/>
            <person name="Jackson D.J."/>
            <person name="Leys S.P."/>
            <person name="Shu S."/>
            <person name="Woodcroft B.J."/>
            <person name="Vervoort M."/>
            <person name="Kosik K.S."/>
            <person name="Manning G."/>
            <person name="Degnan B.M."/>
            <person name="Rokhsar D.S."/>
        </authorList>
    </citation>
    <scope>NUCLEOTIDE SEQUENCE [LARGE SCALE GENOMIC DNA]</scope>
</reference>
<dbReference type="OMA" id="TRCLIMW"/>
<evidence type="ECO:0000256" key="6">
    <source>
        <dbReference type="ARBA" id="ARBA00022927"/>
    </source>
</evidence>
<comment type="subcellular location">
    <subcellularLocation>
        <location evidence="1">Cytoplasm</location>
    </subcellularLocation>
</comment>
<dbReference type="eggNOG" id="KOG4068">
    <property type="taxonomic scope" value="Eukaryota"/>
</dbReference>
<dbReference type="PANTHER" id="PTHR13149:SF0">
    <property type="entry name" value="VACUOLAR PROTEIN-SORTING-ASSOCIATED PROTEIN 25"/>
    <property type="match status" value="1"/>
</dbReference>
<evidence type="ECO:0000256" key="3">
    <source>
        <dbReference type="ARBA" id="ARBA00017934"/>
    </source>
</evidence>
<dbReference type="OrthoDB" id="245150at2759"/>
<dbReference type="Proteomes" id="UP000007879">
    <property type="component" value="Unassembled WGS sequence"/>
</dbReference>
<dbReference type="AlphaFoldDB" id="A0A1X7UG61"/>
<dbReference type="GO" id="GO:0016236">
    <property type="term" value="P:macroautophagy"/>
    <property type="evidence" value="ECO:0007669"/>
    <property type="project" value="UniProtKB-ARBA"/>
</dbReference>
<organism evidence="8">
    <name type="scientific">Amphimedon queenslandica</name>
    <name type="common">Sponge</name>
    <dbReference type="NCBI Taxonomy" id="400682"/>
    <lineage>
        <taxon>Eukaryota</taxon>
        <taxon>Metazoa</taxon>
        <taxon>Porifera</taxon>
        <taxon>Demospongiae</taxon>
        <taxon>Heteroscleromorpha</taxon>
        <taxon>Haplosclerida</taxon>
        <taxon>Niphatidae</taxon>
        <taxon>Amphimedon</taxon>
    </lineage>
</organism>
<dbReference type="EnsemblMetazoa" id="XM_003387956.3">
    <property type="protein sequence ID" value="XP_003388004.1"/>
    <property type="gene ID" value="LOC100640168"/>
</dbReference>
<evidence type="ECO:0000313" key="8">
    <source>
        <dbReference type="EnsemblMetazoa" id="Aqu2.1.26954_001"/>
    </source>
</evidence>
<evidence type="ECO:0000256" key="2">
    <source>
        <dbReference type="ARBA" id="ARBA00009674"/>
    </source>
</evidence>
<sequence>MAVEQSLSRALASFQWPWQYEFPPFFTLQTNLDTRNKQMDAWCDLTLAYYRHIKAFTMDVNEAQSSPLFNNSKANRKLSVDFIRLILDTLEKRGNVEWQDTSKSRCLIMWRSPQEWGQLIYQWACDQGLGSSVCTLYEIHSGEYATEQEFYNMEPWMVKKAIVALAREGKAEYIPGTAPDDSDAGVKFFT</sequence>
<dbReference type="SUPFAM" id="SSF46785">
    <property type="entry name" value="Winged helix' DNA-binding domain"/>
    <property type="match status" value="2"/>
</dbReference>
<evidence type="ECO:0000256" key="1">
    <source>
        <dbReference type="ARBA" id="ARBA00004496"/>
    </source>
</evidence>
<dbReference type="GO" id="GO:0043328">
    <property type="term" value="P:protein transport to vacuole involved in ubiquitin-dependent protein catabolic process via the multivesicular body sorting pathway"/>
    <property type="evidence" value="ECO:0007669"/>
    <property type="project" value="TreeGrafter"/>
</dbReference>
<dbReference type="InterPro" id="IPR036388">
    <property type="entry name" value="WH-like_DNA-bd_sf"/>
</dbReference>
<name>A0A1X7UG61_AMPQE</name>
<accession>A0A1X7UG61</accession>
<evidence type="ECO:0000256" key="5">
    <source>
        <dbReference type="ARBA" id="ARBA00022490"/>
    </source>
</evidence>
<evidence type="ECO:0000313" key="9">
    <source>
        <dbReference type="Proteomes" id="UP000007879"/>
    </source>
</evidence>
<dbReference type="FunFam" id="1.10.10.570:FF:000001">
    <property type="entry name" value="vacuolar protein-sorting-associated protein 25"/>
    <property type="match status" value="1"/>
</dbReference>
<dbReference type="Pfam" id="PF05871">
    <property type="entry name" value="ESCRT-II"/>
    <property type="match status" value="1"/>
</dbReference>
<dbReference type="FunFam" id="1.10.10.10:FF:000141">
    <property type="entry name" value="vacuolar protein-sorting-associated protein 25"/>
    <property type="match status" value="1"/>
</dbReference>